<accession>A0A6J2U798</accession>
<dbReference type="Pfam" id="PF03133">
    <property type="entry name" value="TTL"/>
    <property type="match status" value="1"/>
</dbReference>
<dbReference type="CTD" id="33609"/>
<name>A0A6J2U798_DROLE</name>
<dbReference type="GO" id="GO:0070740">
    <property type="term" value="F:tubulin-glutamic acid ligase activity"/>
    <property type="evidence" value="ECO:0007669"/>
    <property type="project" value="TreeGrafter"/>
</dbReference>
<keyword evidence="5" id="KW-0067">ATP-binding</keyword>
<dbReference type="GO" id="GO:0005874">
    <property type="term" value="C:microtubule"/>
    <property type="evidence" value="ECO:0007669"/>
    <property type="project" value="UniProtKB-KW"/>
</dbReference>
<dbReference type="GO" id="GO:0015631">
    <property type="term" value="F:tubulin binding"/>
    <property type="evidence" value="ECO:0007669"/>
    <property type="project" value="TreeGrafter"/>
</dbReference>
<dbReference type="GO" id="GO:0000226">
    <property type="term" value="P:microtubule cytoskeleton organization"/>
    <property type="evidence" value="ECO:0007669"/>
    <property type="project" value="TreeGrafter"/>
</dbReference>
<protein>
    <submittedName>
        <fullName evidence="8">Tubulin polyglutamylase TTLL4</fullName>
    </submittedName>
</protein>
<comment type="similarity">
    <text evidence="1">Belongs to the tubulin--tyrosine ligase family.</text>
</comment>
<keyword evidence="4" id="KW-0547">Nucleotide-binding</keyword>
<evidence type="ECO:0000256" key="4">
    <source>
        <dbReference type="ARBA" id="ARBA00022741"/>
    </source>
</evidence>
<evidence type="ECO:0000313" key="8">
    <source>
        <dbReference type="RefSeq" id="XP_030383413.1"/>
    </source>
</evidence>
<organism evidence="7 8">
    <name type="scientific">Drosophila lebanonensis</name>
    <name type="common">Fruit fly</name>
    <name type="synonym">Scaptodrosophila lebanonensis</name>
    <dbReference type="NCBI Taxonomy" id="7225"/>
    <lineage>
        <taxon>Eukaryota</taxon>
        <taxon>Metazoa</taxon>
        <taxon>Ecdysozoa</taxon>
        <taxon>Arthropoda</taxon>
        <taxon>Hexapoda</taxon>
        <taxon>Insecta</taxon>
        <taxon>Pterygota</taxon>
        <taxon>Neoptera</taxon>
        <taxon>Endopterygota</taxon>
        <taxon>Diptera</taxon>
        <taxon>Brachycera</taxon>
        <taxon>Muscomorpha</taxon>
        <taxon>Ephydroidea</taxon>
        <taxon>Drosophilidae</taxon>
        <taxon>Scaptodrosophila</taxon>
    </lineage>
</organism>
<feature type="region of interest" description="Disordered" evidence="6">
    <location>
        <begin position="979"/>
        <end position="1001"/>
    </location>
</feature>
<dbReference type="PROSITE" id="PS51221">
    <property type="entry name" value="TTL"/>
    <property type="match status" value="1"/>
</dbReference>
<dbReference type="PANTHER" id="PTHR12241:SF162">
    <property type="entry name" value="TUBULIN MONOGLUTAMYLASE TTLL4"/>
    <property type="match status" value="1"/>
</dbReference>
<feature type="compositionally biased region" description="Low complexity" evidence="6">
    <location>
        <begin position="254"/>
        <end position="270"/>
    </location>
</feature>
<keyword evidence="3" id="KW-0493">Microtubule</keyword>
<evidence type="ECO:0000313" key="7">
    <source>
        <dbReference type="Proteomes" id="UP000504634"/>
    </source>
</evidence>
<evidence type="ECO:0000256" key="6">
    <source>
        <dbReference type="SAM" id="MobiDB-lite"/>
    </source>
</evidence>
<evidence type="ECO:0000256" key="2">
    <source>
        <dbReference type="ARBA" id="ARBA00022598"/>
    </source>
</evidence>
<sequence>MAQITDKRTTVRPHTNAAKENSSNRRSARGKGIEILDFHESWLEEVEIYKDKLVMCKQYPHRIHQMPSHGHQPHQHQQFQSPHLGPHNFGHMRQGFAVPCQMDNQLCMPRSPAGGISAAAAAAAGAGNGVAAVAAAAAAAANITGMYSLKKSLSPVQKHRQQKSPSPKRRATPEKIIEVPPSKPGRIHNRGVPKASAASTSPTRLATADPFRKVQQLLLKRPRDEGIAKQAVSQNKRSTSTHSPPKSGAVVHYNRNSNQSSSRSISSTNTMKPTSKIVVNTFHGSSLLSAQHNEDKSKILTQNGLTKSAATALETSLYASLYAHPTQSALHYNTVRLNSGEHTNYIGVSLNKVTDHDRRHHEDDPCAAIDDINNYDDSDSEEEYVGTPFYLDEDEEETHQSRNIRLQVDKVPSKESVGTTDSEASAYFRPDCILSPSLFPHVPPYLNFTSHADKGPPMPASLHRVLKWKLSPVMPKIVKRVVLNSGFRIIKNTTDWMAVWEKHMKSPGFRTIRSHQKYNHIPGSFRIGRKDTMWRSIYNNMRKFGKKEFGFMQKSYIMPDDLENLRQVWPKNASKLTKWIVKPPASARGTGIRIVNKWSQFPKDRPLVVQKYIERPLLINDNKFDMRLYVVLTSINPLRIYIYKDGLARFASVKYSSELSNLDERCMHLTNYSINKFSQNYAKNEDFNACQGHKWTLQSLWSCLENRGVNTKRLWATLRNLVIKGIISGESGLNRMYRQNVNFRYNCFELFGFDVLLDENLVPWLLEINISPSLHSELPLDLHVKGPLIQAVLNTALYQVPPKLNERQQTDILDELNLEGPLCHDKRIFTTCLTADEVRKHNQFTNRNLEFREEYIDTILDNLLPDDVRCLIVSEDELARCKPLERIFPTANTHIYLDYLENARYYNRLMDAWESKYAKCRATGIALLSRFCKDKFHLQVSDAAMEKEPNVALTEIDMLHVRKDEILDSATNLSLLKPPMSSLNTDGHNTETVATAAKKED</sequence>
<feature type="compositionally biased region" description="Polar residues" evidence="6">
    <location>
        <begin position="231"/>
        <end position="244"/>
    </location>
</feature>
<dbReference type="GeneID" id="115630973"/>
<dbReference type="OrthoDB" id="202825at2759"/>
<feature type="compositionally biased region" description="Polar residues" evidence="6">
    <location>
        <begin position="981"/>
        <end position="993"/>
    </location>
</feature>
<reference evidence="8" key="1">
    <citation type="submission" date="2025-08" db="UniProtKB">
        <authorList>
            <consortium name="RefSeq"/>
        </authorList>
    </citation>
    <scope>IDENTIFICATION</scope>
    <source>
        <strain evidence="8">11010-0011.00</strain>
        <tissue evidence="8">Whole body</tissue>
    </source>
</reference>
<keyword evidence="7" id="KW-1185">Reference proteome</keyword>
<evidence type="ECO:0000256" key="3">
    <source>
        <dbReference type="ARBA" id="ARBA00022701"/>
    </source>
</evidence>
<gene>
    <name evidence="8" type="primary">LOC115630973</name>
</gene>
<dbReference type="PANTHER" id="PTHR12241">
    <property type="entry name" value="TUBULIN POLYGLUTAMYLASE"/>
    <property type="match status" value="1"/>
</dbReference>
<dbReference type="Gene3D" id="3.30.470.20">
    <property type="entry name" value="ATP-grasp fold, B domain"/>
    <property type="match status" value="1"/>
</dbReference>
<dbReference type="FunFam" id="3.30.470.20:FF:000009">
    <property type="entry name" value="tubulin polyglutamylase TTLL5 isoform X1"/>
    <property type="match status" value="1"/>
</dbReference>
<feature type="region of interest" description="Disordered" evidence="6">
    <location>
        <begin position="1"/>
        <end position="28"/>
    </location>
</feature>
<feature type="region of interest" description="Disordered" evidence="6">
    <location>
        <begin position="153"/>
        <end position="271"/>
    </location>
</feature>
<keyword evidence="2" id="KW-0436">Ligase</keyword>
<dbReference type="Proteomes" id="UP000504634">
    <property type="component" value="Unplaced"/>
</dbReference>
<dbReference type="InterPro" id="IPR004344">
    <property type="entry name" value="TTL/TTLL_fam"/>
</dbReference>
<dbReference type="AlphaFoldDB" id="A0A6J2U798"/>
<dbReference type="SUPFAM" id="SSF56059">
    <property type="entry name" value="Glutathione synthetase ATP-binding domain-like"/>
    <property type="match status" value="1"/>
</dbReference>
<evidence type="ECO:0000256" key="5">
    <source>
        <dbReference type="ARBA" id="ARBA00022840"/>
    </source>
</evidence>
<proteinExistence type="inferred from homology"/>
<evidence type="ECO:0000256" key="1">
    <source>
        <dbReference type="ARBA" id="ARBA00006820"/>
    </source>
</evidence>
<feature type="compositionally biased region" description="Basic residues" evidence="6">
    <location>
        <begin position="157"/>
        <end position="170"/>
    </location>
</feature>
<dbReference type="RefSeq" id="XP_030383413.1">
    <property type="nucleotide sequence ID" value="XM_030527553.1"/>
</dbReference>
<dbReference type="GO" id="GO:0005524">
    <property type="term" value="F:ATP binding"/>
    <property type="evidence" value="ECO:0007669"/>
    <property type="project" value="UniProtKB-KW"/>
</dbReference>
<dbReference type="GO" id="GO:0036064">
    <property type="term" value="C:ciliary basal body"/>
    <property type="evidence" value="ECO:0007669"/>
    <property type="project" value="TreeGrafter"/>
</dbReference>
<feature type="region of interest" description="Disordered" evidence="6">
    <location>
        <begin position="356"/>
        <end position="380"/>
    </location>
</feature>